<evidence type="ECO:0000259" key="1">
    <source>
        <dbReference type="Pfam" id="PF25559"/>
    </source>
</evidence>
<dbReference type="Pfam" id="PF25559">
    <property type="entry name" value="DUF7931"/>
    <property type="match status" value="1"/>
</dbReference>
<proteinExistence type="predicted"/>
<name>A0A323UXB1_9RHOO</name>
<dbReference type="InterPro" id="IPR057691">
    <property type="entry name" value="DUF7931"/>
</dbReference>
<feature type="domain" description="DUF7931" evidence="1">
    <location>
        <begin position="13"/>
        <end position="152"/>
    </location>
</feature>
<sequence>MEDSMERAIDSRADWQAAVLELIDAAQSRLLILDTDLAESGLESPQGIDCLTAFLQRAARPDAIRVLLRDGDRLAHHSPRLMTLLSRFGHRIDIKCVAEGQTPPDTSFCIADSQLLIRFHHERPRGKRLAPGGQAGAVCEAQFETLWPGAMPGPTGAPLGL</sequence>
<accession>A0A323UXB1</accession>
<dbReference type="EMBL" id="QKOE01000006">
    <property type="protein sequence ID" value="PZA16563.1"/>
    <property type="molecule type" value="Genomic_DNA"/>
</dbReference>
<gene>
    <name evidence="2" type="ORF">DNK49_10585</name>
</gene>
<keyword evidence="3" id="KW-1185">Reference proteome</keyword>
<dbReference type="AlphaFoldDB" id="A0A323UXB1"/>
<dbReference type="Proteomes" id="UP000248259">
    <property type="component" value="Unassembled WGS sequence"/>
</dbReference>
<protein>
    <recommendedName>
        <fullName evidence="1">DUF7931 domain-containing protein</fullName>
    </recommendedName>
</protein>
<organism evidence="2 3">
    <name type="scientific">Parazoarcus communis SWub3 = DSM 12120</name>
    <dbReference type="NCBI Taxonomy" id="1121029"/>
    <lineage>
        <taxon>Bacteria</taxon>
        <taxon>Pseudomonadati</taxon>
        <taxon>Pseudomonadota</taxon>
        <taxon>Betaproteobacteria</taxon>
        <taxon>Rhodocyclales</taxon>
        <taxon>Zoogloeaceae</taxon>
        <taxon>Parazoarcus</taxon>
    </lineage>
</organism>
<dbReference type="OrthoDB" id="9179759at2"/>
<comment type="caution">
    <text evidence="2">The sequence shown here is derived from an EMBL/GenBank/DDBJ whole genome shotgun (WGS) entry which is preliminary data.</text>
</comment>
<dbReference type="RefSeq" id="WP_110524324.1">
    <property type="nucleotide sequence ID" value="NZ_QKOE01000006.1"/>
</dbReference>
<evidence type="ECO:0000313" key="3">
    <source>
        <dbReference type="Proteomes" id="UP000248259"/>
    </source>
</evidence>
<evidence type="ECO:0000313" key="2">
    <source>
        <dbReference type="EMBL" id="PZA16563.1"/>
    </source>
</evidence>
<reference evidence="2 3" key="1">
    <citation type="submission" date="2018-06" db="EMBL/GenBank/DDBJ databases">
        <title>Azoarcus communis strain SWub3 genome.</title>
        <authorList>
            <person name="Zorraquino Salvo V."/>
            <person name="Toubiana D."/>
            <person name="Blumwald E."/>
        </authorList>
    </citation>
    <scope>NUCLEOTIDE SEQUENCE [LARGE SCALE GENOMIC DNA]</scope>
    <source>
        <strain evidence="2 3">SWub3</strain>
    </source>
</reference>